<keyword evidence="2 6" id="KW-0963">Cytoplasm</keyword>
<dbReference type="Pfam" id="PF01423">
    <property type="entry name" value="LSM"/>
    <property type="match status" value="1"/>
</dbReference>
<dbReference type="SMART" id="SM00651">
    <property type="entry name" value="Sm"/>
    <property type="match status" value="1"/>
</dbReference>
<keyword evidence="4 6" id="KW-0694">RNA-binding</keyword>
<keyword evidence="3 6" id="KW-0507">mRNA processing</keyword>
<dbReference type="STRING" id="1344416.A0A139A9P0"/>
<feature type="region of interest" description="Disordered" evidence="7">
    <location>
        <begin position="67"/>
        <end position="187"/>
    </location>
</feature>
<dbReference type="Proteomes" id="UP000070544">
    <property type="component" value="Unassembled WGS sequence"/>
</dbReference>
<evidence type="ECO:0000256" key="7">
    <source>
        <dbReference type="SAM" id="MobiDB-lite"/>
    </source>
</evidence>
<sequence>MAQSPPTDPFLPGAASIVDQVDKQVLLVLRDGRKIIGILRTYDQFANIVLQDTIERVFVGGDDVDSAGRQTILSTQPPPPSAQPPYPPSHTSNGTSPTERTATHDQISRTNDSDPRSQPASHPQQSTLAETRTSDGKGASEARLPTPDESSPAADTALRETEPSPTAVESRGVPSPSSEKNKDARTPLLYGDIPRGVFVIRGENVVLLAEMDPDAPSVPPEARRVSPREILTYQREVQEAKKKSEQNRRKILAQRGIFVDQLPLGEYDAY</sequence>
<feature type="compositionally biased region" description="Basic and acidic residues" evidence="7">
    <location>
        <begin position="101"/>
        <end position="115"/>
    </location>
</feature>
<dbReference type="PANTHER" id="PTHR15588">
    <property type="entry name" value="LSM1"/>
    <property type="match status" value="1"/>
</dbReference>
<dbReference type="CDD" id="cd01728">
    <property type="entry name" value="LSm1"/>
    <property type="match status" value="1"/>
</dbReference>
<evidence type="ECO:0000259" key="8">
    <source>
        <dbReference type="PROSITE" id="PS52002"/>
    </source>
</evidence>
<evidence type="ECO:0000256" key="2">
    <source>
        <dbReference type="ARBA" id="ARBA00022490"/>
    </source>
</evidence>
<dbReference type="PANTHER" id="PTHR15588:SF8">
    <property type="entry name" value="U6 SNRNA-ASSOCIATED SM-LIKE PROTEIN LSM1"/>
    <property type="match status" value="1"/>
</dbReference>
<evidence type="ECO:0000256" key="6">
    <source>
        <dbReference type="RuleBase" id="RU365047"/>
    </source>
</evidence>
<dbReference type="InterPro" id="IPR044642">
    <property type="entry name" value="PTHR15588"/>
</dbReference>
<dbReference type="GO" id="GO:1990904">
    <property type="term" value="C:ribonucleoprotein complex"/>
    <property type="evidence" value="ECO:0007669"/>
    <property type="project" value="UniProtKB-KW"/>
</dbReference>
<reference evidence="9 10" key="1">
    <citation type="journal article" date="2015" name="Genome Biol. Evol.">
        <title>Phylogenomic analyses indicate that early fungi evolved digesting cell walls of algal ancestors of land plants.</title>
        <authorList>
            <person name="Chang Y."/>
            <person name="Wang S."/>
            <person name="Sekimoto S."/>
            <person name="Aerts A.L."/>
            <person name="Choi C."/>
            <person name="Clum A."/>
            <person name="LaButti K.M."/>
            <person name="Lindquist E.A."/>
            <person name="Yee Ngan C."/>
            <person name="Ohm R.A."/>
            <person name="Salamov A.A."/>
            <person name="Grigoriev I.V."/>
            <person name="Spatafora J.W."/>
            <person name="Berbee M.L."/>
        </authorList>
    </citation>
    <scope>NUCLEOTIDE SEQUENCE [LARGE SCALE GENOMIC DNA]</scope>
    <source>
        <strain evidence="9 10">JEL478</strain>
    </source>
</reference>
<dbReference type="GO" id="GO:0000932">
    <property type="term" value="C:P-body"/>
    <property type="evidence" value="ECO:0007669"/>
    <property type="project" value="UniProtKB-SubCell"/>
</dbReference>
<comment type="subcellular location">
    <subcellularLocation>
        <location evidence="6">Cytoplasm</location>
    </subcellularLocation>
    <subcellularLocation>
        <location evidence="6">Cytoplasm</location>
        <location evidence="6">P-body</location>
    </subcellularLocation>
</comment>
<dbReference type="AlphaFoldDB" id="A0A139A9P0"/>
<dbReference type="EMBL" id="KQ965777">
    <property type="protein sequence ID" value="KXS13542.1"/>
    <property type="molecule type" value="Genomic_DNA"/>
</dbReference>
<dbReference type="GO" id="GO:1990726">
    <property type="term" value="C:Lsm1-7-Pat1 complex"/>
    <property type="evidence" value="ECO:0007669"/>
    <property type="project" value="TreeGrafter"/>
</dbReference>
<protein>
    <recommendedName>
        <fullName evidence="6">U6 snRNA-associated Sm-like protein LSm1</fullName>
    </recommendedName>
</protein>
<evidence type="ECO:0000313" key="9">
    <source>
        <dbReference type="EMBL" id="KXS13542.1"/>
    </source>
</evidence>
<dbReference type="InterPro" id="IPR001163">
    <property type="entry name" value="Sm_dom_euk/arc"/>
</dbReference>
<evidence type="ECO:0000256" key="1">
    <source>
        <dbReference type="ARBA" id="ARBA00006850"/>
    </source>
</evidence>
<dbReference type="OrthoDB" id="10263346at2759"/>
<evidence type="ECO:0000313" key="10">
    <source>
        <dbReference type="Proteomes" id="UP000070544"/>
    </source>
</evidence>
<organism evidence="9 10">
    <name type="scientific">Gonapodya prolifera (strain JEL478)</name>
    <name type="common">Monoblepharis prolifera</name>
    <dbReference type="NCBI Taxonomy" id="1344416"/>
    <lineage>
        <taxon>Eukaryota</taxon>
        <taxon>Fungi</taxon>
        <taxon>Fungi incertae sedis</taxon>
        <taxon>Chytridiomycota</taxon>
        <taxon>Chytridiomycota incertae sedis</taxon>
        <taxon>Monoblepharidomycetes</taxon>
        <taxon>Monoblepharidales</taxon>
        <taxon>Gonapodyaceae</taxon>
        <taxon>Gonapodya</taxon>
    </lineage>
</organism>
<feature type="domain" description="Sm" evidence="8">
    <location>
        <begin position="12"/>
        <end position="73"/>
    </location>
</feature>
<dbReference type="GO" id="GO:0006397">
    <property type="term" value="P:mRNA processing"/>
    <property type="evidence" value="ECO:0007669"/>
    <property type="project" value="UniProtKB-UniRule"/>
</dbReference>
<comment type="similarity">
    <text evidence="1 6">Belongs to the snRNP Sm proteins family.</text>
</comment>
<dbReference type="GO" id="GO:0000290">
    <property type="term" value="P:deadenylation-dependent decapping of nuclear-transcribed mRNA"/>
    <property type="evidence" value="ECO:0007669"/>
    <property type="project" value="TreeGrafter"/>
</dbReference>
<name>A0A139A9P0_GONPJ</name>
<dbReference type="PROSITE" id="PS52002">
    <property type="entry name" value="SM"/>
    <property type="match status" value="1"/>
</dbReference>
<dbReference type="InterPro" id="IPR034104">
    <property type="entry name" value="Lsm1"/>
</dbReference>
<comment type="subunit">
    <text evidence="6">Component of the heptameric LSM1-LSM7 complex that forms a seven-membered ring structure with a donut shape.</text>
</comment>
<dbReference type="Gene3D" id="2.30.30.100">
    <property type="match status" value="1"/>
</dbReference>
<dbReference type="InterPro" id="IPR010920">
    <property type="entry name" value="LSM_dom_sf"/>
</dbReference>
<dbReference type="SUPFAM" id="SSF50182">
    <property type="entry name" value="Sm-like ribonucleoproteins"/>
    <property type="match status" value="1"/>
</dbReference>
<feature type="compositionally biased region" description="Polar residues" evidence="7">
    <location>
        <begin position="116"/>
        <end position="131"/>
    </location>
</feature>
<dbReference type="InterPro" id="IPR047575">
    <property type="entry name" value="Sm"/>
</dbReference>
<accession>A0A139A9P0</accession>
<keyword evidence="10" id="KW-1185">Reference proteome</keyword>
<feature type="compositionally biased region" description="Polar residues" evidence="7">
    <location>
        <begin position="90"/>
        <end position="100"/>
    </location>
</feature>
<evidence type="ECO:0000256" key="4">
    <source>
        <dbReference type="ARBA" id="ARBA00022884"/>
    </source>
</evidence>
<feature type="compositionally biased region" description="Pro residues" evidence="7">
    <location>
        <begin position="76"/>
        <end position="88"/>
    </location>
</feature>
<evidence type="ECO:0000256" key="3">
    <source>
        <dbReference type="ARBA" id="ARBA00022664"/>
    </source>
</evidence>
<evidence type="ECO:0000256" key="5">
    <source>
        <dbReference type="ARBA" id="ARBA00023274"/>
    </source>
</evidence>
<proteinExistence type="inferred from homology"/>
<dbReference type="GO" id="GO:0003729">
    <property type="term" value="F:mRNA binding"/>
    <property type="evidence" value="ECO:0007669"/>
    <property type="project" value="TreeGrafter"/>
</dbReference>
<comment type="function">
    <text evidence="6">Component of the cytoplasmic LSM1-LSM7 complex which is involved in mRNA degradation.</text>
</comment>
<keyword evidence="5 6" id="KW-0687">Ribonucleoprotein</keyword>
<gene>
    <name evidence="6" type="primary">LSM1</name>
    <name evidence="9" type="ORF">M427DRAFT_58588</name>
</gene>